<dbReference type="InterPro" id="IPR027805">
    <property type="entry name" value="Transposase_HTH_dom"/>
</dbReference>
<evidence type="ECO:0000259" key="1">
    <source>
        <dbReference type="Pfam" id="PF13613"/>
    </source>
</evidence>
<name>A0A0F8YR23_9ZZZZ</name>
<sequence>MNKYENIKNLAPDEFRRLTGVKFKTFNEMLGVLQEAEKIKKRYGGKPNKLCLKDQLLMALEYLREYRLYFHLGKSYNLSESACYRTCRWVEDSLIKSNFFSLPGKKVLLKTDTEFEVILVDASESPIERPKKKLKIKTV</sequence>
<evidence type="ECO:0000313" key="2">
    <source>
        <dbReference type="EMBL" id="KKK83858.1"/>
    </source>
</evidence>
<gene>
    <name evidence="2" type="ORF">LCGC14_2789160</name>
</gene>
<protein>
    <recommendedName>
        <fullName evidence="1">Transposase Helix-turn-helix domain-containing protein</fullName>
    </recommendedName>
</protein>
<accession>A0A0F8YR23</accession>
<comment type="caution">
    <text evidence="2">The sequence shown here is derived from an EMBL/GenBank/DDBJ whole genome shotgun (WGS) entry which is preliminary data.</text>
</comment>
<dbReference type="AlphaFoldDB" id="A0A0F8YR23"/>
<feature type="domain" description="Transposase Helix-turn-helix" evidence="1">
    <location>
        <begin position="48"/>
        <end position="96"/>
    </location>
</feature>
<reference evidence="2" key="1">
    <citation type="journal article" date="2015" name="Nature">
        <title>Complex archaea that bridge the gap between prokaryotes and eukaryotes.</title>
        <authorList>
            <person name="Spang A."/>
            <person name="Saw J.H."/>
            <person name="Jorgensen S.L."/>
            <person name="Zaremba-Niedzwiedzka K."/>
            <person name="Martijn J."/>
            <person name="Lind A.E."/>
            <person name="van Eijk R."/>
            <person name="Schleper C."/>
            <person name="Guy L."/>
            <person name="Ettema T.J."/>
        </authorList>
    </citation>
    <scope>NUCLEOTIDE SEQUENCE</scope>
</reference>
<dbReference type="EMBL" id="LAZR01052036">
    <property type="protein sequence ID" value="KKK83858.1"/>
    <property type="molecule type" value="Genomic_DNA"/>
</dbReference>
<dbReference type="Pfam" id="PF13613">
    <property type="entry name" value="HTH_Tnp_4"/>
    <property type="match status" value="1"/>
</dbReference>
<organism evidence="2">
    <name type="scientific">marine sediment metagenome</name>
    <dbReference type="NCBI Taxonomy" id="412755"/>
    <lineage>
        <taxon>unclassified sequences</taxon>
        <taxon>metagenomes</taxon>
        <taxon>ecological metagenomes</taxon>
    </lineage>
</organism>
<proteinExistence type="predicted"/>